<reference evidence="2" key="1">
    <citation type="submission" date="2021-02" db="EMBL/GenBank/DDBJ databases">
        <authorList>
            <person name="Dougan E. K."/>
            <person name="Rhodes N."/>
            <person name="Thang M."/>
            <person name="Chan C."/>
        </authorList>
    </citation>
    <scope>NUCLEOTIDE SEQUENCE</scope>
</reference>
<comment type="caution">
    <text evidence="2">The sequence shown here is derived from an EMBL/GenBank/DDBJ whole genome shotgun (WGS) entry which is preliminary data.</text>
</comment>
<organism evidence="2 3">
    <name type="scientific">Polarella glacialis</name>
    <name type="common">Dinoflagellate</name>
    <dbReference type="NCBI Taxonomy" id="89957"/>
    <lineage>
        <taxon>Eukaryota</taxon>
        <taxon>Sar</taxon>
        <taxon>Alveolata</taxon>
        <taxon>Dinophyceae</taxon>
        <taxon>Suessiales</taxon>
        <taxon>Suessiaceae</taxon>
        <taxon>Polarella</taxon>
    </lineage>
</organism>
<evidence type="ECO:0000256" key="1">
    <source>
        <dbReference type="SAM" id="MobiDB-lite"/>
    </source>
</evidence>
<dbReference type="AlphaFoldDB" id="A0A813KX73"/>
<feature type="compositionally biased region" description="Low complexity" evidence="1">
    <location>
        <begin position="1"/>
        <end position="15"/>
    </location>
</feature>
<feature type="compositionally biased region" description="Low complexity" evidence="1">
    <location>
        <begin position="68"/>
        <end position="94"/>
    </location>
</feature>
<feature type="region of interest" description="Disordered" evidence="1">
    <location>
        <begin position="1"/>
        <end position="122"/>
    </location>
</feature>
<dbReference type="EMBL" id="CAJNNW010032693">
    <property type="protein sequence ID" value="CAE8714977.1"/>
    <property type="molecule type" value="Genomic_DNA"/>
</dbReference>
<protein>
    <submittedName>
        <fullName evidence="2">Uncharacterized protein</fullName>
    </submittedName>
</protein>
<accession>A0A813KX73</accession>
<proteinExistence type="predicted"/>
<dbReference type="Proteomes" id="UP000626109">
    <property type="component" value="Unassembled WGS sequence"/>
</dbReference>
<gene>
    <name evidence="2" type="ORF">PGLA2088_LOCUS38298</name>
</gene>
<feature type="non-terminal residue" evidence="2">
    <location>
        <position position="122"/>
    </location>
</feature>
<sequence>ALPEEAAAVAVSAAAGRSPGKPGQKAKAAEAKKKAHKKAPSAEGLATSPGPGTFVDRTAADATRQRGTLSGASSASSSHSLSPSPLITTTPLSARSLPLGDLGSGFELPPQNCPNRSCAGVA</sequence>
<name>A0A813KX73_POLGL</name>
<evidence type="ECO:0000313" key="2">
    <source>
        <dbReference type="EMBL" id="CAE8714977.1"/>
    </source>
</evidence>
<evidence type="ECO:0000313" key="3">
    <source>
        <dbReference type="Proteomes" id="UP000626109"/>
    </source>
</evidence>